<feature type="transmembrane region" description="Helical" evidence="5">
    <location>
        <begin position="258"/>
        <end position="275"/>
    </location>
</feature>
<comment type="caution">
    <text evidence="7">The sequence shown here is derived from an EMBL/GenBank/DDBJ whole genome shotgun (WGS) entry which is preliminary data.</text>
</comment>
<keyword evidence="8" id="KW-1185">Reference proteome</keyword>
<reference evidence="7 8" key="1">
    <citation type="submission" date="2024-01" db="EMBL/GenBank/DDBJ databases">
        <title>A draft genome for the cacao thread blight pathogen Marasmiellus scandens.</title>
        <authorList>
            <person name="Baruah I.K."/>
            <person name="Leung J."/>
            <person name="Bukari Y."/>
            <person name="Amoako-Attah I."/>
            <person name="Meinhardt L.W."/>
            <person name="Bailey B.A."/>
            <person name="Cohen S.P."/>
        </authorList>
    </citation>
    <scope>NUCLEOTIDE SEQUENCE [LARGE SCALE GENOMIC DNA]</scope>
    <source>
        <strain evidence="7 8">GH-19</strain>
    </source>
</reference>
<keyword evidence="3 5" id="KW-1133">Transmembrane helix</keyword>
<comment type="caution">
    <text evidence="5">Lacks conserved residue(s) required for the propagation of feature annotation.</text>
</comment>
<keyword evidence="2 5" id="KW-0812">Transmembrane</keyword>
<keyword evidence="5" id="KW-0949">S-adenosyl-L-methionine</keyword>
<evidence type="ECO:0000256" key="5">
    <source>
        <dbReference type="RuleBase" id="RU362022"/>
    </source>
</evidence>
<gene>
    <name evidence="7" type="ORF">VKT23_000389</name>
</gene>
<evidence type="ECO:0000256" key="6">
    <source>
        <dbReference type="SAM" id="MobiDB-lite"/>
    </source>
</evidence>
<dbReference type="Gene3D" id="1.20.120.1630">
    <property type="match status" value="1"/>
</dbReference>
<comment type="similarity">
    <text evidence="5">Belongs to the class VI-like SAM-binding methyltransferase superfamily. Isoprenylcysteine carboxyl methyltransferase family.</text>
</comment>
<dbReference type="EMBL" id="JBANRG010000001">
    <property type="protein sequence ID" value="KAK7472268.1"/>
    <property type="molecule type" value="Genomic_DNA"/>
</dbReference>
<evidence type="ECO:0000313" key="8">
    <source>
        <dbReference type="Proteomes" id="UP001498398"/>
    </source>
</evidence>
<dbReference type="PANTHER" id="PTHR12714">
    <property type="entry name" value="PROTEIN-S ISOPRENYLCYSTEINE O-METHYLTRANSFERASE"/>
    <property type="match status" value="1"/>
</dbReference>
<dbReference type="InterPro" id="IPR007269">
    <property type="entry name" value="ICMT_MeTrfase"/>
</dbReference>
<keyword evidence="5" id="KW-0256">Endoplasmic reticulum</keyword>
<organism evidence="7 8">
    <name type="scientific">Marasmiellus scandens</name>
    <dbReference type="NCBI Taxonomy" id="2682957"/>
    <lineage>
        <taxon>Eukaryota</taxon>
        <taxon>Fungi</taxon>
        <taxon>Dikarya</taxon>
        <taxon>Basidiomycota</taxon>
        <taxon>Agaricomycotina</taxon>
        <taxon>Agaricomycetes</taxon>
        <taxon>Agaricomycetidae</taxon>
        <taxon>Agaricales</taxon>
        <taxon>Marasmiineae</taxon>
        <taxon>Omphalotaceae</taxon>
        <taxon>Marasmiellus</taxon>
    </lineage>
</organism>
<evidence type="ECO:0000256" key="1">
    <source>
        <dbReference type="ARBA" id="ARBA00004141"/>
    </source>
</evidence>
<dbReference type="PANTHER" id="PTHR12714:SF9">
    <property type="entry name" value="PROTEIN-S-ISOPRENYLCYSTEINE O-METHYLTRANSFERASE"/>
    <property type="match status" value="1"/>
</dbReference>
<evidence type="ECO:0000256" key="2">
    <source>
        <dbReference type="ARBA" id="ARBA00022692"/>
    </source>
</evidence>
<keyword evidence="5" id="KW-0808">Transferase</keyword>
<accession>A0ABR1K4B5</accession>
<evidence type="ECO:0000256" key="4">
    <source>
        <dbReference type="ARBA" id="ARBA00023136"/>
    </source>
</evidence>
<dbReference type="Proteomes" id="UP001498398">
    <property type="component" value="Unassembled WGS sequence"/>
</dbReference>
<comment type="catalytic activity">
    <reaction evidence="5">
        <text>[protein]-C-terminal S-[(2E,6E)-farnesyl]-L-cysteine + S-adenosyl-L-methionine = [protein]-C-terminal S-[(2E,6E)-farnesyl]-L-cysteine methyl ester + S-adenosyl-L-homocysteine</text>
        <dbReference type="Rhea" id="RHEA:21672"/>
        <dbReference type="Rhea" id="RHEA-COMP:12125"/>
        <dbReference type="Rhea" id="RHEA-COMP:12126"/>
        <dbReference type="ChEBI" id="CHEBI:57856"/>
        <dbReference type="ChEBI" id="CHEBI:59789"/>
        <dbReference type="ChEBI" id="CHEBI:90510"/>
        <dbReference type="ChEBI" id="CHEBI:90511"/>
        <dbReference type="EC" id="2.1.1.100"/>
    </reaction>
</comment>
<evidence type="ECO:0000313" key="7">
    <source>
        <dbReference type="EMBL" id="KAK7472268.1"/>
    </source>
</evidence>
<name>A0ABR1K4B5_9AGAR</name>
<proteinExistence type="inferred from homology"/>
<feature type="region of interest" description="Disordered" evidence="6">
    <location>
        <begin position="36"/>
        <end position="65"/>
    </location>
</feature>
<keyword evidence="4 5" id="KW-0472">Membrane</keyword>
<keyword evidence="5" id="KW-0489">Methyltransferase</keyword>
<dbReference type="EC" id="2.1.1.100" evidence="5"/>
<dbReference type="Pfam" id="PF04140">
    <property type="entry name" value="ICMT"/>
    <property type="match status" value="1"/>
</dbReference>
<comment type="subcellular location">
    <subcellularLocation>
        <location evidence="5">Endoplasmic reticulum membrane</location>
        <topology evidence="5">Multi-pass membrane protein</topology>
    </subcellularLocation>
    <subcellularLocation>
        <location evidence="1">Membrane</location>
        <topology evidence="1">Multi-pass membrane protein</topology>
    </subcellularLocation>
</comment>
<evidence type="ECO:0000256" key="3">
    <source>
        <dbReference type="ARBA" id="ARBA00022989"/>
    </source>
</evidence>
<protein>
    <recommendedName>
        <fullName evidence="5">Protein-S-isoprenylcysteine O-methyltransferase</fullName>
        <ecNumber evidence="5">2.1.1.100</ecNumber>
    </recommendedName>
</protein>
<sequence length="309" mass="35099">MLSELYGSLRVFSPYHPLLRLPFTIATLWGIHTSMSPPTPPPAEDELEEKRSGPQKTSPSNKKAKTDNGFMVRFREGILLKLLPLVVKRIFHVFVSIELAFALLQVFNSNPSSPSTRRFIKFLTPATHSSVDRWTYITDVLQPTPQLILGTVLALSGGLIRRACYAAMREMFTFELSIRKEHKLVTWGPYAYLRHPGYTAAIMAGSGTLLALVVGRGSWSRECLWPMIASAFRTLFSGNQTPPLGLEPVRTLDFDMPVTISVLINAIFLALVIFGPRARKEDEMMEREFGNDWRNWRKRVRWGLLWGVY</sequence>